<evidence type="ECO:0000313" key="9">
    <source>
        <dbReference type="EMBL" id="RVU33808.1"/>
    </source>
</evidence>
<dbReference type="SUPFAM" id="SSF51735">
    <property type="entry name" value="NAD(P)-binding Rossmann-fold domains"/>
    <property type="match status" value="1"/>
</dbReference>
<evidence type="ECO:0000256" key="1">
    <source>
        <dbReference type="ARBA" id="ARBA00004994"/>
    </source>
</evidence>
<comment type="pathway">
    <text evidence="1">Cofactor biosynthesis; (R)-pantothenate biosynthesis; (R)-pantoate from 3-methyl-2-oxobutanoate: step 2/2.</text>
</comment>
<protein>
    <recommendedName>
        <fullName evidence="3">2-dehydropantoate 2-reductase</fullName>
        <ecNumber evidence="2">1.1.1.169</ecNumber>
    </recommendedName>
    <alternativeName>
        <fullName evidence="5">Ketopantoate reductase</fullName>
    </alternativeName>
</protein>
<evidence type="ECO:0000256" key="5">
    <source>
        <dbReference type="ARBA" id="ARBA00032024"/>
    </source>
</evidence>
<dbReference type="InterPro" id="IPR008927">
    <property type="entry name" value="6-PGluconate_DH-like_C_sf"/>
</dbReference>
<organism evidence="9 10">
    <name type="scientific">Hwanghaeella grinnelliae</name>
    <dbReference type="NCBI Taxonomy" id="2500179"/>
    <lineage>
        <taxon>Bacteria</taxon>
        <taxon>Pseudomonadati</taxon>
        <taxon>Pseudomonadota</taxon>
        <taxon>Alphaproteobacteria</taxon>
        <taxon>Rhodospirillales</taxon>
        <taxon>Rhodospirillaceae</taxon>
        <taxon>Hwanghaeella</taxon>
    </lineage>
</organism>
<feature type="domain" description="Ketopantoate reductase N-terminal" evidence="7">
    <location>
        <begin position="3"/>
        <end position="104"/>
    </location>
</feature>
<proteinExistence type="predicted"/>
<dbReference type="GO" id="GO:0008677">
    <property type="term" value="F:2-dehydropantoate 2-reductase activity"/>
    <property type="evidence" value="ECO:0007669"/>
    <property type="project" value="UniProtKB-EC"/>
</dbReference>
<evidence type="ECO:0000256" key="2">
    <source>
        <dbReference type="ARBA" id="ARBA00013014"/>
    </source>
</evidence>
<comment type="catalytic activity">
    <reaction evidence="6">
        <text>(R)-pantoate + NADP(+) = 2-dehydropantoate + NADPH + H(+)</text>
        <dbReference type="Rhea" id="RHEA:16233"/>
        <dbReference type="ChEBI" id="CHEBI:11561"/>
        <dbReference type="ChEBI" id="CHEBI:15378"/>
        <dbReference type="ChEBI" id="CHEBI:15980"/>
        <dbReference type="ChEBI" id="CHEBI:57783"/>
        <dbReference type="ChEBI" id="CHEBI:58349"/>
        <dbReference type="EC" id="1.1.1.169"/>
    </reaction>
</comment>
<dbReference type="RefSeq" id="WP_127767838.1">
    <property type="nucleotide sequence ID" value="NZ_SADE01000004.1"/>
</dbReference>
<dbReference type="UniPathway" id="UPA00028">
    <property type="reaction ID" value="UER00004"/>
</dbReference>
<dbReference type="EC" id="1.1.1.169" evidence="2"/>
<evidence type="ECO:0000313" key="10">
    <source>
        <dbReference type="Proteomes" id="UP000287447"/>
    </source>
</evidence>
<dbReference type="InterPro" id="IPR051402">
    <property type="entry name" value="KPR-Related"/>
</dbReference>
<dbReference type="Pfam" id="PF08546">
    <property type="entry name" value="ApbA_C"/>
    <property type="match status" value="1"/>
</dbReference>
<dbReference type="OrthoDB" id="247668at2"/>
<accession>A0A3S2W6P4</accession>
<sequence length="332" mass="34719">MKIAVFGAGAIGCFVAGMMARAGLSPTLIARGPMLDAVNAKGLTVKFEGADFTVPLAASDDPVSVGPQDLVILTTKAHQIVGALPSIAPLIGPETLVMPAINGIPWWYCKGLSTPQTQAIAGLDLASCDPSGRINRLIPVEQVLGAVVYLAASIPEPGRVDTIGPKTLLIGDAGGANATMARTVSELLSKSGFDAPVVDDIRAAVWTKLWGNVHSNPLSVATMGTMEQICKDPHVSDVSRRIMQETEAVAKAVGVSFSMTIEDRLVEGAELGDFRTSMLQDFDKARPIELDAILGVVSELGGHMGIETPAIDMLYAIVKMRATIAGCYEAPA</sequence>
<name>A0A3S2W6P4_9PROT</name>
<keyword evidence="10" id="KW-1185">Reference proteome</keyword>
<keyword evidence="4" id="KW-0566">Pantothenate biosynthesis</keyword>
<dbReference type="InterPro" id="IPR013752">
    <property type="entry name" value="KPA_reductase"/>
</dbReference>
<dbReference type="Gene3D" id="3.40.50.720">
    <property type="entry name" value="NAD(P)-binding Rossmann-like Domain"/>
    <property type="match status" value="1"/>
</dbReference>
<evidence type="ECO:0000256" key="6">
    <source>
        <dbReference type="ARBA" id="ARBA00048793"/>
    </source>
</evidence>
<dbReference type="InterPro" id="IPR036291">
    <property type="entry name" value="NAD(P)-bd_dom_sf"/>
</dbReference>
<evidence type="ECO:0000256" key="3">
    <source>
        <dbReference type="ARBA" id="ARBA00019465"/>
    </source>
</evidence>
<evidence type="ECO:0000256" key="4">
    <source>
        <dbReference type="ARBA" id="ARBA00022655"/>
    </source>
</evidence>
<dbReference type="FunFam" id="1.10.1040.10:FF:000017">
    <property type="entry name" value="2-dehydropantoate 2-reductase"/>
    <property type="match status" value="1"/>
</dbReference>
<evidence type="ECO:0000259" key="8">
    <source>
        <dbReference type="Pfam" id="PF08546"/>
    </source>
</evidence>
<dbReference type="EMBL" id="SADE01000004">
    <property type="protein sequence ID" value="RVU33808.1"/>
    <property type="molecule type" value="Genomic_DNA"/>
</dbReference>
<dbReference type="NCBIfam" id="NF005089">
    <property type="entry name" value="PRK06522.1-4"/>
    <property type="match status" value="1"/>
</dbReference>
<dbReference type="GO" id="GO:0015940">
    <property type="term" value="P:pantothenate biosynthetic process"/>
    <property type="evidence" value="ECO:0007669"/>
    <property type="project" value="UniProtKB-UniPathway"/>
</dbReference>
<dbReference type="InterPro" id="IPR013328">
    <property type="entry name" value="6PGD_dom2"/>
</dbReference>
<dbReference type="Pfam" id="PF02558">
    <property type="entry name" value="ApbA"/>
    <property type="match status" value="1"/>
</dbReference>
<dbReference type="PANTHER" id="PTHR21708">
    <property type="entry name" value="PROBABLE 2-DEHYDROPANTOATE 2-REDUCTASE"/>
    <property type="match status" value="1"/>
</dbReference>
<dbReference type="InterPro" id="IPR013332">
    <property type="entry name" value="KPR_N"/>
</dbReference>
<gene>
    <name evidence="9" type="ORF">EOI86_21965</name>
</gene>
<feature type="domain" description="Ketopantoate reductase C-terminal" evidence="8">
    <location>
        <begin position="200"/>
        <end position="321"/>
    </location>
</feature>
<dbReference type="SUPFAM" id="SSF48179">
    <property type="entry name" value="6-phosphogluconate dehydrogenase C-terminal domain-like"/>
    <property type="match status" value="1"/>
</dbReference>
<dbReference type="AlphaFoldDB" id="A0A3S2W6P4"/>
<comment type="caution">
    <text evidence="9">The sequence shown here is derived from an EMBL/GenBank/DDBJ whole genome shotgun (WGS) entry which is preliminary data.</text>
</comment>
<dbReference type="PANTHER" id="PTHR21708:SF45">
    <property type="entry name" value="2-DEHYDROPANTOATE 2-REDUCTASE"/>
    <property type="match status" value="1"/>
</dbReference>
<dbReference type="Gene3D" id="1.10.1040.10">
    <property type="entry name" value="N-(1-d-carboxylethyl)-l-norvaline Dehydrogenase, domain 2"/>
    <property type="match status" value="1"/>
</dbReference>
<evidence type="ECO:0000259" key="7">
    <source>
        <dbReference type="Pfam" id="PF02558"/>
    </source>
</evidence>
<dbReference type="GO" id="GO:0005737">
    <property type="term" value="C:cytoplasm"/>
    <property type="evidence" value="ECO:0007669"/>
    <property type="project" value="TreeGrafter"/>
</dbReference>
<dbReference type="Proteomes" id="UP000287447">
    <property type="component" value="Unassembled WGS sequence"/>
</dbReference>
<reference evidence="10" key="1">
    <citation type="submission" date="2019-01" db="EMBL/GenBank/DDBJ databases">
        <title>Gri0909 isolated from a small marine red alga.</title>
        <authorList>
            <person name="Kim J."/>
            <person name="Jeong S.E."/>
            <person name="Jeon C.O."/>
        </authorList>
    </citation>
    <scope>NUCLEOTIDE SEQUENCE [LARGE SCALE GENOMIC DNA]</scope>
    <source>
        <strain evidence="10">Gri0909</strain>
    </source>
</reference>